<evidence type="ECO:0000256" key="6">
    <source>
        <dbReference type="ARBA" id="ARBA00023002"/>
    </source>
</evidence>
<dbReference type="InterPro" id="IPR020843">
    <property type="entry name" value="ER"/>
</dbReference>
<evidence type="ECO:0000313" key="8">
    <source>
        <dbReference type="EMBL" id="TLF48734.1"/>
    </source>
</evidence>
<dbReference type="GO" id="GO:0004022">
    <property type="term" value="F:alcohol dehydrogenase (NAD+) activity"/>
    <property type="evidence" value="ECO:0007669"/>
    <property type="project" value="UniProtKB-EC"/>
</dbReference>
<dbReference type="Gene3D" id="3.40.50.720">
    <property type="entry name" value="NAD(P)-binding Rossmann-like Domain"/>
    <property type="match status" value="1"/>
</dbReference>
<evidence type="ECO:0000256" key="1">
    <source>
        <dbReference type="ARBA" id="ARBA00001947"/>
    </source>
</evidence>
<evidence type="ECO:0000256" key="3">
    <source>
        <dbReference type="ARBA" id="ARBA00013190"/>
    </source>
</evidence>
<dbReference type="PANTHER" id="PTHR42940">
    <property type="entry name" value="ALCOHOL DEHYDROGENASE 1-RELATED"/>
    <property type="match status" value="1"/>
</dbReference>
<name>A0A5R8MF43_9GAMM</name>
<dbReference type="InterPro" id="IPR013154">
    <property type="entry name" value="ADH-like_N"/>
</dbReference>
<evidence type="ECO:0000256" key="4">
    <source>
        <dbReference type="ARBA" id="ARBA00022723"/>
    </source>
</evidence>
<keyword evidence="9" id="KW-1185">Reference proteome</keyword>
<proteinExistence type="inferred from homology"/>
<dbReference type="GO" id="GO:0005737">
    <property type="term" value="C:cytoplasm"/>
    <property type="evidence" value="ECO:0007669"/>
    <property type="project" value="TreeGrafter"/>
</dbReference>
<dbReference type="InterPro" id="IPR014187">
    <property type="entry name" value="ADH_Zn_typ-2"/>
</dbReference>
<dbReference type="InterPro" id="IPR011032">
    <property type="entry name" value="GroES-like_sf"/>
</dbReference>
<accession>A0A5R8MF43</accession>
<comment type="caution">
    <text evidence="8">The sequence shown here is derived from an EMBL/GenBank/DDBJ whole genome shotgun (WGS) entry which is preliminary data.</text>
</comment>
<dbReference type="SMART" id="SM00829">
    <property type="entry name" value="PKS_ER"/>
    <property type="match status" value="1"/>
</dbReference>
<dbReference type="CDD" id="cd08298">
    <property type="entry name" value="CAD2"/>
    <property type="match status" value="1"/>
</dbReference>
<dbReference type="RefSeq" id="WP_138181847.1">
    <property type="nucleotide sequence ID" value="NZ_VBUI01000018.1"/>
</dbReference>
<dbReference type="EC" id="1.1.1.1" evidence="3"/>
<evidence type="ECO:0000313" key="9">
    <source>
        <dbReference type="Proteomes" id="UP000306973"/>
    </source>
</evidence>
<keyword evidence="6" id="KW-0560">Oxidoreductase</keyword>
<keyword evidence="4" id="KW-0479">Metal-binding</keyword>
<dbReference type="Gene3D" id="3.90.180.10">
    <property type="entry name" value="Medium-chain alcohol dehydrogenases, catalytic domain"/>
    <property type="match status" value="1"/>
</dbReference>
<evidence type="ECO:0000256" key="2">
    <source>
        <dbReference type="ARBA" id="ARBA00008072"/>
    </source>
</evidence>
<comment type="cofactor">
    <cofactor evidence="1">
        <name>Zn(2+)</name>
        <dbReference type="ChEBI" id="CHEBI:29105"/>
    </cofactor>
</comment>
<dbReference type="PROSITE" id="PS00059">
    <property type="entry name" value="ADH_ZINC"/>
    <property type="match status" value="1"/>
</dbReference>
<gene>
    <name evidence="8" type="ORF">FEI13_12470</name>
</gene>
<dbReference type="Proteomes" id="UP000306973">
    <property type="component" value="Unassembled WGS sequence"/>
</dbReference>
<dbReference type="InterPro" id="IPR002328">
    <property type="entry name" value="ADH_Zn_CS"/>
</dbReference>
<dbReference type="Pfam" id="PF08240">
    <property type="entry name" value="ADH_N"/>
    <property type="match status" value="1"/>
</dbReference>
<sequence>MSEMRAMRLHAAGQPLQLERLPMPEPGPGEVRVRVLACGVCRTDLHVLDGELSEPRLPLIPGHEIVGDVAARGDGVTDLAIGQRVGVPWLGWTCGECDPCRAGRENLCERAEFTGYTRDGGYAEYCVADARYCFPLPAEDAQAAAPLLCAGLIGYRTWRLAGGEANRRLGLYGFGAAAHILAQLAVARGQSVYAFTRPGDTQAQAFARRLGAVWAGGSDETPPEPLDAALLFAPVGALIPTALAAVRPGGAVVSGGIHMSDIPAFPYRLLWEERRLSSVANLTRRDGEEFLALAPGVPIRTETRAYPLEEANQALEDLRRGRLSGAAVLMP</sequence>
<organism evidence="8 9">
    <name type="scientific">Halomonas urmiana</name>
    <dbReference type="NCBI Taxonomy" id="490901"/>
    <lineage>
        <taxon>Bacteria</taxon>
        <taxon>Pseudomonadati</taxon>
        <taxon>Pseudomonadota</taxon>
        <taxon>Gammaproteobacteria</taxon>
        <taxon>Oceanospirillales</taxon>
        <taxon>Halomonadaceae</taxon>
        <taxon>Halomonas</taxon>
    </lineage>
</organism>
<dbReference type="AlphaFoldDB" id="A0A5R8MF43"/>
<dbReference type="EMBL" id="VBUI01000018">
    <property type="protein sequence ID" value="TLF48734.1"/>
    <property type="molecule type" value="Genomic_DNA"/>
</dbReference>
<keyword evidence="5" id="KW-0862">Zinc</keyword>
<evidence type="ECO:0000256" key="5">
    <source>
        <dbReference type="ARBA" id="ARBA00022833"/>
    </source>
</evidence>
<reference evidence="8 9" key="1">
    <citation type="journal article" date="2007" name="Int. J. Syst. Evol. Microbiol.">
        <title>Halomonas saccharevitans sp. nov., Halomonas arcis sp. nov. and Halomonas subterranea sp. nov., halophilic bacteria isolated from hypersaline environments of China.</title>
        <authorList>
            <person name="Xu X.W."/>
            <person name="Wu Y.H."/>
            <person name="Zhou Z."/>
            <person name="Wang C.S."/>
            <person name="Zhou Y.G."/>
            <person name="Zhang H.B."/>
            <person name="Wang Y."/>
            <person name="Wu M."/>
        </authorList>
    </citation>
    <scope>NUCLEOTIDE SEQUENCE [LARGE SCALE GENOMIC DNA]</scope>
    <source>
        <strain evidence="8 9">TBZ3</strain>
    </source>
</reference>
<dbReference type="OrthoDB" id="9771084at2"/>
<protein>
    <recommendedName>
        <fullName evidence="3">alcohol dehydrogenase</fullName>
        <ecNumber evidence="3">1.1.1.1</ecNumber>
    </recommendedName>
</protein>
<dbReference type="SUPFAM" id="SSF50129">
    <property type="entry name" value="GroES-like"/>
    <property type="match status" value="1"/>
</dbReference>
<feature type="domain" description="Enoyl reductase (ER)" evidence="7">
    <location>
        <begin position="13"/>
        <end position="329"/>
    </location>
</feature>
<dbReference type="PANTHER" id="PTHR42940:SF8">
    <property type="entry name" value="VACUOLAR PROTEIN SORTING-ASSOCIATED PROTEIN 11"/>
    <property type="match status" value="1"/>
</dbReference>
<evidence type="ECO:0000259" key="7">
    <source>
        <dbReference type="SMART" id="SM00829"/>
    </source>
</evidence>
<dbReference type="SUPFAM" id="SSF51735">
    <property type="entry name" value="NAD(P)-binding Rossmann-fold domains"/>
    <property type="match status" value="1"/>
</dbReference>
<comment type="similarity">
    <text evidence="2">Belongs to the zinc-containing alcohol dehydrogenase family.</text>
</comment>
<dbReference type="InterPro" id="IPR036291">
    <property type="entry name" value="NAD(P)-bd_dom_sf"/>
</dbReference>
<dbReference type="GO" id="GO:0008270">
    <property type="term" value="F:zinc ion binding"/>
    <property type="evidence" value="ECO:0007669"/>
    <property type="project" value="InterPro"/>
</dbReference>
<dbReference type="NCBIfam" id="TIGR02822">
    <property type="entry name" value="adh_fam_2"/>
    <property type="match status" value="1"/>
</dbReference>